<evidence type="ECO:0000259" key="7">
    <source>
        <dbReference type="PROSITE" id="PS51099"/>
    </source>
</evidence>
<dbReference type="PANTHER" id="PTHR30185">
    <property type="entry name" value="CRYPTIC BETA-GLUCOSIDE BGL OPERON ANTITERMINATOR"/>
    <property type="match status" value="1"/>
</dbReference>
<evidence type="ECO:0000256" key="4">
    <source>
        <dbReference type="ARBA" id="ARBA00023159"/>
    </source>
</evidence>
<keyword evidence="2" id="KW-0677">Repeat</keyword>
<reference evidence="9 10" key="1">
    <citation type="submission" date="2013-03" db="EMBL/GenBank/DDBJ databases">
        <title>The Genome Sequence of Enterococcus columbae ATCC_51263 (PacBio/Illumina hybrid assembly).</title>
        <authorList>
            <consortium name="The Broad Institute Genomics Platform"/>
            <consortium name="The Broad Institute Genome Sequencing Center for Infectious Disease"/>
            <person name="Earl A."/>
            <person name="Russ C."/>
            <person name="Gilmore M."/>
            <person name="Surin D."/>
            <person name="Walker B."/>
            <person name="Young S."/>
            <person name="Zeng Q."/>
            <person name="Gargeya S."/>
            <person name="Fitzgerald M."/>
            <person name="Haas B."/>
            <person name="Abouelleil A."/>
            <person name="Allen A.W."/>
            <person name="Alvarado L."/>
            <person name="Arachchi H.M."/>
            <person name="Berlin A.M."/>
            <person name="Chapman S.B."/>
            <person name="Gainer-Dewar J."/>
            <person name="Goldberg J."/>
            <person name="Griggs A."/>
            <person name="Gujja S."/>
            <person name="Hansen M."/>
            <person name="Howarth C."/>
            <person name="Imamovic A."/>
            <person name="Ireland A."/>
            <person name="Larimer J."/>
            <person name="McCowan C."/>
            <person name="Murphy C."/>
            <person name="Pearson M."/>
            <person name="Poon T.W."/>
            <person name="Priest M."/>
            <person name="Roberts A."/>
            <person name="Saif S."/>
            <person name="Shea T."/>
            <person name="Sisk P."/>
            <person name="Sykes S."/>
            <person name="Wortman J."/>
            <person name="Nusbaum C."/>
            <person name="Birren B."/>
        </authorList>
    </citation>
    <scope>NUCLEOTIDE SEQUENCE [LARGE SCALE GENOMIC DNA]</scope>
    <source>
        <strain evidence="9 10">ATCC 51263</strain>
    </source>
</reference>
<dbReference type="RefSeq" id="WP_016184273.1">
    <property type="nucleotide sequence ID" value="NZ_JXKI01000019.1"/>
</dbReference>
<dbReference type="InterPro" id="IPR036634">
    <property type="entry name" value="PRD_sf"/>
</dbReference>
<dbReference type="InterPro" id="IPR007737">
    <property type="entry name" value="Mga_HTH"/>
</dbReference>
<dbReference type="InterPro" id="IPR002178">
    <property type="entry name" value="PTS_EIIA_type-2_dom"/>
</dbReference>
<dbReference type="PROSITE" id="PS51372">
    <property type="entry name" value="PRD_2"/>
    <property type="match status" value="1"/>
</dbReference>
<evidence type="ECO:0000256" key="2">
    <source>
        <dbReference type="ARBA" id="ARBA00022737"/>
    </source>
</evidence>
<gene>
    <name evidence="9" type="ORF">I568_00098</name>
</gene>
<dbReference type="InterPro" id="IPR011608">
    <property type="entry name" value="PRD"/>
</dbReference>
<keyword evidence="1" id="KW-0808">Transferase</keyword>
<evidence type="ECO:0000256" key="3">
    <source>
        <dbReference type="ARBA" id="ARBA00023015"/>
    </source>
</evidence>
<evidence type="ECO:0000256" key="1">
    <source>
        <dbReference type="ARBA" id="ARBA00022679"/>
    </source>
</evidence>
<proteinExistence type="predicted"/>
<protein>
    <submittedName>
        <fullName evidence="9">Uncharacterized protein</fullName>
    </submittedName>
</protein>
<dbReference type="PANTHER" id="PTHR30185:SF18">
    <property type="entry name" value="TRANSCRIPTIONAL REGULATOR MTLR"/>
    <property type="match status" value="1"/>
</dbReference>
<dbReference type="PATRIC" id="fig|1121865.3.peg.2121"/>
<dbReference type="GO" id="GO:0006355">
    <property type="term" value="P:regulation of DNA-templated transcription"/>
    <property type="evidence" value="ECO:0007669"/>
    <property type="project" value="InterPro"/>
</dbReference>
<dbReference type="GO" id="GO:0008982">
    <property type="term" value="F:protein-N(PI)-phosphohistidine-sugar phosphotransferase activity"/>
    <property type="evidence" value="ECO:0007669"/>
    <property type="project" value="InterPro"/>
</dbReference>
<dbReference type="Gene3D" id="3.40.50.2300">
    <property type="match status" value="1"/>
</dbReference>
<dbReference type="SUPFAM" id="SSF52794">
    <property type="entry name" value="PTS system IIB component-like"/>
    <property type="match status" value="1"/>
</dbReference>
<dbReference type="SUPFAM" id="SSF55804">
    <property type="entry name" value="Phoshotransferase/anion transport protein"/>
    <property type="match status" value="1"/>
</dbReference>
<keyword evidence="4" id="KW-0010">Activator</keyword>
<evidence type="ECO:0000313" key="9">
    <source>
        <dbReference type="EMBL" id="EOW87812.1"/>
    </source>
</evidence>
<feature type="domain" description="PTS EIIA type-2" evidence="6">
    <location>
        <begin position="537"/>
        <end position="683"/>
    </location>
</feature>
<feature type="domain" description="PTS EIIB type-2" evidence="7">
    <location>
        <begin position="415"/>
        <end position="504"/>
    </location>
</feature>
<evidence type="ECO:0000256" key="5">
    <source>
        <dbReference type="ARBA" id="ARBA00023163"/>
    </source>
</evidence>
<keyword evidence="5" id="KW-0804">Transcription</keyword>
<dbReference type="EMBL" id="ASWJ01000001">
    <property type="protein sequence ID" value="EOW87812.1"/>
    <property type="molecule type" value="Genomic_DNA"/>
</dbReference>
<organism evidence="9 10">
    <name type="scientific">Enterococcus columbae DSM 7374 = ATCC 51263</name>
    <dbReference type="NCBI Taxonomy" id="1121865"/>
    <lineage>
        <taxon>Bacteria</taxon>
        <taxon>Bacillati</taxon>
        <taxon>Bacillota</taxon>
        <taxon>Bacilli</taxon>
        <taxon>Lactobacillales</taxon>
        <taxon>Enterococcaceae</taxon>
        <taxon>Enterococcus</taxon>
    </lineage>
</organism>
<evidence type="ECO:0000259" key="6">
    <source>
        <dbReference type="PROSITE" id="PS51094"/>
    </source>
</evidence>
<dbReference type="OrthoDB" id="9776005at2"/>
<dbReference type="InterPro" id="IPR050661">
    <property type="entry name" value="BglG_antiterminators"/>
</dbReference>
<dbReference type="Pfam" id="PF00359">
    <property type="entry name" value="PTS_EIIA_2"/>
    <property type="match status" value="1"/>
</dbReference>
<dbReference type="PROSITE" id="PS51094">
    <property type="entry name" value="PTS_EIIA_TYPE_2"/>
    <property type="match status" value="1"/>
</dbReference>
<dbReference type="InterPro" id="IPR013196">
    <property type="entry name" value="HTH_11"/>
</dbReference>
<dbReference type="InterPro" id="IPR036388">
    <property type="entry name" value="WH-like_DNA-bd_sf"/>
</dbReference>
<dbReference type="Pfam" id="PF08279">
    <property type="entry name" value="HTH_11"/>
    <property type="match status" value="1"/>
</dbReference>
<sequence length="691" mass="79189">MYFSGREKTILSLMLEYPNGITLDELQSQLQISRRTLYREIASIEKTIQTLDIQIIKPRGAGYRIVGESDNLDKLRQQLSQKQEEIFADNVKRQSAIVCSLLLQDEEVTIESLAIDFRVSIGTIVSDLQTIELSLQDYQLSLLRLKGRGIKIDGQEKAKRQILGNLIFNGVSEYDFYHYLDTLEEHTLNRPSQHFFLDLLSADSLYLAKKSFYQLPQNILKNATDNQLQRVLILLALSIDRMRSNHWLNLTEGQSPRTDSIQLANQLMVKVAQHLQCSIPSQEVNLFAYQLEGINYKQPQNIFLDAYDVELSYKIKEFIRFVSQDSGYDFRKDEQLFNDLMAHMSAAIKRVANTLNVAPNPLLMKVTEKYQWITKAVEAQLKNVFSQYRFSFDEIGYIVIHFATSLERYPISKDLSVLVICSSGIGTARILESRIRKYLPEFKKVQIGKISQMSQINYKDYDLILATIFLPGFTLPYKVISPLLLEDEISEIRSQLYQLKPAQTVTMTEVTPINMESRQITELSFQEVYETMRVANQLLSSFDLKKVQSQATIEATLAQIITELTGTIVNDAAEVTQRVIDRYLIAPIGIPQTNMALFHCADEEVKEPLFAIYELDQTFSIPSMDRKGISLQRILLMLAPEPMPESQKALLGKISSSIIESDLNTEIYMTGSKEKIYELLSTLFVNEVRKK</sequence>
<evidence type="ECO:0000259" key="8">
    <source>
        <dbReference type="PROSITE" id="PS51372"/>
    </source>
</evidence>
<dbReference type="Gene3D" id="3.40.930.10">
    <property type="entry name" value="Mannitol-specific EII, Chain A"/>
    <property type="match status" value="1"/>
</dbReference>
<feature type="domain" description="PRD" evidence="8">
    <location>
        <begin position="306"/>
        <end position="412"/>
    </location>
</feature>
<dbReference type="Pfam" id="PF05043">
    <property type="entry name" value="Mga"/>
    <property type="match status" value="1"/>
</dbReference>
<evidence type="ECO:0000313" key="10">
    <source>
        <dbReference type="Proteomes" id="UP000014113"/>
    </source>
</evidence>
<dbReference type="InterPro" id="IPR036095">
    <property type="entry name" value="PTS_EIIB-like_sf"/>
</dbReference>
<dbReference type="InterPro" id="IPR013011">
    <property type="entry name" value="PTS_EIIB_2"/>
</dbReference>
<dbReference type="Gene3D" id="1.10.1790.10">
    <property type="entry name" value="PRD domain"/>
    <property type="match status" value="1"/>
</dbReference>
<dbReference type="InterPro" id="IPR016152">
    <property type="entry name" value="PTrfase/Anion_transptr"/>
</dbReference>
<dbReference type="PROSITE" id="PS51099">
    <property type="entry name" value="PTS_EIIB_TYPE_2"/>
    <property type="match status" value="1"/>
</dbReference>
<dbReference type="Pfam" id="PF00874">
    <property type="entry name" value="PRD"/>
    <property type="match status" value="1"/>
</dbReference>
<dbReference type="STRING" id="1121865.OMW_02177"/>
<comment type="caution">
    <text evidence="9">The sequence shown here is derived from an EMBL/GenBank/DDBJ whole genome shotgun (WGS) entry which is preliminary data.</text>
</comment>
<keyword evidence="10" id="KW-1185">Reference proteome</keyword>
<dbReference type="CDD" id="cd05568">
    <property type="entry name" value="PTS_IIB_bgl_like"/>
    <property type="match status" value="1"/>
</dbReference>
<dbReference type="AlphaFoldDB" id="S1NFK7"/>
<name>S1NFK7_9ENTE</name>
<dbReference type="Proteomes" id="UP000014113">
    <property type="component" value="Unassembled WGS sequence"/>
</dbReference>
<dbReference type="GO" id="GO:0009401">
    <property type="term" value="P:phosphoenolpyruvate-dependent sugar phosphotransferase system"/>
    <property type="evidence" value="ECO:0007669"/>
    <property type="project" value="InterPro"/>
</dbReference>
<accession>S1NFK7</accession>
<dbReference type="eggNOG" id="COG3711">
    <property type="taxonomic scope" value="Bacteria"/>
</dbReference>
<dbReference type="SUPFAM" id="SSF63520">
    <property type="entry name" value="PTS-regulatory domain, PRD"/>
    <property type="match status" value="1"/>
</dbReference>
<dbReference type="Gene3D" id="1.10.10.10">
    <property type="entry name" value="Winged helix-like DNA-binding domain superfamily/Winged helix DNA-binding domain"/>
    <property type="match status" value="1"/>
</dbReference>
<keyword evidence="3" id="KW-0805">Transcription regulation</keyword>